<reference evidence="3 4" key="1">
    <citation type="submission" date="2018-07" db="EMBL/GenBank/DDBJ databases">
        <title>Comparative genomes isolates from brazilian mangrove.</title>
        <authorList>
            <person name="De Araujo J.E."/>
            <person name="Taketani R.G."/>
            <person name="Silva M.C.P."/>
            <person name="Lourenco M.V."/>
            <person name="Oliveira V.M."/>
            <person name="Andreote F.D."/>
        </authorList>
    </citation>
    <scope>NUCLEOTIDE SEQUENCE [LARGE SCALE GENOMIC DNA]</scope>
    <source>
        <strain evidence="3 4">HEX PRIS-MGV</strain>
    </source>
</reference>
<comment type="caution">
    <text evidence="3">The sequence shown here is derived from an EMBL/GenBank/DDBJ whole genome shotgun (WGS) entry which is preliminary data.</text>
</comment>
<feature type="transmembrane region" description="Helical" evidence="2">
    <location>
        <begin position="155"/>
        <end position="180"/>
    </location>
</feature>
<feature type="region of interest" description="Disordered" evidence="1">
    <location>
        <begin position="1"/>
        <end position="20"/>
    </location>
</feature>
<dbReference type="Proteomes" id="UP000253562">
    <property type="component" value="Unassembled WGS sequence"/>
</dbReference>
<proteinExistence type="predicted"/>
<feature type="compositionally biased region" description="Polar residues" evidence="1">
    <location>
        <begin position="9"/>
        <end position="18"/>
    </location>
</feature>
<evidence type="ECO:0000313" key="4">
    <source>
        <dbReference type="Proteomes" id="UP000253562"/>
    </source>
</evidence>
<name>A0A368KMZ0_9BACT</name>
<evidence type="ECO:0000256" key="2">
    <source>
        <dbReference type="SAM" id="Phobius"/>
    </source>
</evidence>
<sequence length="196" mass="21302">MPTPEPENPFQSPETVSQDADVKSQEALRVATLKAAIRWFLICGISAAPSWIIAAEATWPSQAGMATGVLIFMVGYTLVDVSTRNHPLRQRSDVKITLAVTYGTRIAISLLFPVGFFVDIMCGVFAVSVTGFLFHANFDIDAPIVGFFQTLVTTLIQGCLLNGVLAVYGLLIYGIFRFAVGSGLEGTKYRRRGYGK</sequence>
<keyword evidence="2" id="KW-0812">Transmembrane</keyword>
<dbReference type="EMBL" id="QPEX01000034">
    <property type="protein sequence ID" value="RCS44613.1"/>
    <property type="molecule type" value="Genomic_DNA"/>
</dbReference>
<dbReference type="RefSeq" id="WP_114370112.1">
    <property type="nucleotide sequence ID" value="NZ_QPEX01000034.1"/>
</dbReference>
<protein>
    <submittedName>
        <fullName evidence="3">Uncharacterized protein</fullName>
    </submittedName>
</protein>
<accession>A0A368KMZ0</accession>
<dbReference type="AlphaFoldDB" id="A0A368KMZ0"/>
<feature type="transmembrane region" description="Helical" evidence="2">
    <location>
        <begin position="59"/>
        <end position="79"/>
    </location>
</feature>
<keyword evidence="2" id="KW-1133">Transmembrane helix</keyword>
<evidence type="ECO:0000256" key="1">
    <source>
        <dbReference type="SAM" id="MobiDB-lite"/>
    </source>
</evidence>
<feature type="transmembrane region" description="Helical" evidence="2">
    <location>
        <begin position="35"/>
        <end position="53"/>
    </location>
</feature>
<gene>
    <name evidence="3" type="ORF">DTL42_16945</name>
</gene>
<organism evidence="3 4">
    <name type="scientific">Bremerella cremea</name>
    <dbReference type="NCBI Taxonomy" id="1031537"/>
    <lineage>
        <taxon>Bacteria</taxon>
        <taxon>Pseudomonadati</taxon>
        <taxon>Planctomycetota</taxon>
        <taxon>Planctomycetia</taxon>
        <taxon>Pirellulales</taxon>
        <taxon>Pirellulaceae</taxon>
        <taxon>Bremerella</taxon>
    </lineage>
</organism>
<dbReference type="OrthoDB" id="292557at2"/>
<evidence type="ECO:0000313" key="3">
    <source>
        <dbReference type="EMBL" id="RCS44613.1"/>
    </source>
</evidence>
<feature type="transmembrane region" description="Helical" evidence="2">
    <location>
        <begin position="110"/>
        <end position="135"/>
    </location>
</feature>
<keyword evidence="2" id="KW-0472">Membrane</keyword>